<reference evidence="2 3" key="1">
    <citation type="submission" date="2016-05" db="EMBL/GenBank/DDBJ databases">
        <authorList>
            <person name="Lavstsen T."/>
            <person name="Jespersen J.S."/>
        </authorList>
    </citation>
    <scope>NUCLEOTIDE SEQUENCE [LARGE SCALE GENOMIC DNA]</scope>
    <source>
        <strain evidence="2 3">KCJ1736</strain>
    </source>
</reference>
<keyword evidence="1" id="KW-0472">Membrane</keyword>
<dbReference type="RefSeq" id="WP_063949427.1">
    <property type="nucleotide sequence ID" value="NZ_LXPS01000022.1"/>
</dbReference>
<feature type="transmembrane region" description="Helical" evidence="1">
    <location>
        <begin position="7"/>
        <end position="36"/>
    </location>
</feature>
<dbReference type="AlphaFoldDB" id="A0A176X7G8"/>
<organism evidence="2 3">
    <name type="scientific">Agrobacterium tumefaciens</name>
    <dbReference type="NCBI Taxonomy" id="358"/>
    <lineage>
        <taxon>Bacteria</taxon>
        <taxon>Pseudomonadati</taxon>
        <taxon>Pseudomonadota</taxon>
        <taxon>Alphaproteobacteria</taxon>
        <taxon>Hyphomicrobiales</taxon>
        <taxon>Rhizobiaceae</taxon>
        <taxon>Rhizobium/Agrobacterium group</taxon>
        <taxon>Agrobacterium</taxon>
        <taxon>Agrobacterium tumefaciens complex</taxon>
    </lineage>
</organism>
<keyword evidence="1" id="KW-1133">Transmembrane helix</keyword>
<comment type="caution">
    <text evidence="2">The sequence shown here is derived from an EMBL/GenBank/DDBJ whole genome shotgun (WGS) entry which is preliminary data.</text>
</comment>
<dbReference type="EMBL" id="LXPS01000022">
    <property type="protein sequence ID" value="OAE43402.1"/>
    <property type="molecule type" value="Genomic_DNA"/>
</dbReference>
<dbReference type="Proteomes" id="UP000077098">
    <property type="component" value="Unassembled WGS sequence"/>
</dbReference>
<evidence type="ECO:0000256" key="1">
    <source>
        <dbReference type="SAM" id="Phobius"/>
    </source>
</evidence>
<evidence type="ECO:0000313" key="3">
    <source>
        <dbReference type="Proteomes" id="UP000077098"/>
    </source>
</evidence>
<proteinExistence type="predicted"/>
<feature type="transmembrane region" description="Helical" evidence="1">
    <location>
        <begin position="48"/>
        <end position="70"/>
    </location>
</feature>
<sequence length="80" mass="8266">MIFLTATVLGIAAVALRSVFSIVFICMMIIGAYGVAIALSSGAVPLMSLLQALAGYNFGVVGVVISLLVLQRPRSTPPTL</sequence>
<evidence type="ECO:0000313" key="2">
    <source>
        <dbReference type="EMBL" id="OAE43402.1"/>
    </source>
</evidence>
<gene>
    <name evidence="2" type="ORF">A7J57_03750</name>
</gene>
<accession>A0A176X7G8</accession>
<protein>
    <submittedName>
        <fullName evidence="2">Uncharacterized protein</fullName>
    </submittedName>
</protein>
<keyword evidence="1" id="KW-0812">Transmembrane</keyword>
<name>A0A176X7G8_AGRTU</name>